<evidence type="ECO:0000259" key="4">
    <source>
        <dbReference type="PROSITE" id="PS51077"/>
    </source>
</evidence>
<dbReference type="SUPFAM" id="SSF46785">
    <property type="entry name" value="Winged helix' DNA-binding domain"/>
    <property type="match status" value="1"/>
</dbReference>
<reference evidence="6 7" key="1">
    <citation type="submission" date="2022-06" db="EMBL/GenBank/DDBJ databases">
        <title>Halomicroarcula sp. a new haloarchaeum isolate from saline soil.</title>
        <authorList>
            <person name="Strakova D."/>
            <person name="Galisteo C."/>
            <person name="Sanchez-Porro C."/>
            <person name="Ventosa A."/>
        </authorList>
    </citation>
    <scope>NUCLEOTIDE SEQUENCE [LARGE SCALE GENOMIC DNA]</scope>
    <source>
        <strain evidence="6 7">S3CR25-11</strain>
    </source>
</reference>
<evidence type="ECO:0000256" key="2">
    <source>
        <dbReference type="ARBA" id="ARBA00023125"/>
    </source>
</evidence>
<keyword evidence="1" id="KW-0805">Transcription regulation</keyword>
<protein>
    <submittedName>
        <fullName evidence="6">IclR family transcriptional regulator</fullName>
    </submittedName>
</protein>
<name>A0ABU2FJ06_9EURY</name>
<organism evidence="6 7">
    <name type="scientific">Haloarcula onubensis</name>
    <dbReference type="NCBI Taxonomy" id="2950539"/>
    <lineage>
        <taxon>Archaea</taxon>
        <taxon>Methanobacteriati</taxon>
        <taxon>Methanobacteriota</taxon>
        <taxon>Stenosarchaea group</taxon>
        <taxon>Halobacteria</taxon>
        <taxon>Halobacteriales</taxon>
        <taxon>Haloarculaceae</taxon>
        <taxon>Haloarcula</taxon>
    </lineage>
</organism>
<comment type="caution">
    <text evidence="6">The sequence shown here is derived from an EMBL/GenBank/DDBJ whole genome shotgun (WGS) entry which is preliminary data.</text>
</comment>
<dbReference type="InterPro" id="IPR036390">
    <property type="entry name" value="WH_DNA-bd_sf"/>
</dbReference>
<dbReference type="InterPro" id="IPR050707">
    <property type="entry name" value="HTH_MetabolicPath_Reg"/>
</dbReference>
<keyword evidence="3" id="KW-0804">Transcription</keyword>
<dbReference type="PROSITE" id="PS51077">
    <property type="entry name" value="HTH_ICLR"/>
    <property type="match status" value="1"/>
</dbReference>
<dbReference type="InterPro" id="IPR014757">
    <property type="entry name" value="Tscrpt_reg_IclR_C"/>
</dbReference>
<dbReference type="SUPFAM" id="SSF55781">
    <property type="entry name" value="GAF domain-like"/>
    <property type="match status" value="1"/>
</dbReference>
<proteinExistence type="predicted"/>
<dbReference type="InterPro" id="IPR036388">
    <property type="entry name" value="WH-like_DNA-bd_sf"/>
</dbReference>
<dbReference type="InterPro" id="IPR029016">
    <property type="entry name" value="GAF-like_dom_sf"/>
</dbReference>
<evidence type="ECO:0000256" key="1">
    <source>
        <dbReference type="ARBA" id="ARBA00023015"/>
    </source>
</evidence>
<evidence type="ECO:0000259" key="5">
    <source>
        <dbReference type="PROSITE" id="PS51078"/>
    </source>
</evidence>
<sequence>MNDRPDTRVKATATSVRVLERVLELGTAPLTEIAREFDLSKSSVHNHLQTLERLGLVVKEDRTYRVSLRFLEIGTSVRASVPFYRTGRAEVDRLSNGSGLAAGLAVLERDEVICLYGTGGQRTGTLSVESGQRLPLHASAPGKAILAELSESRLDDVLDTVEYEQFTPETLADESALRDQLDQVRTRGVAADRKEWQTEASGLAAGFSDSSLVGSIFVASDDGSLSGKQFQQDIPGLLVSAANKVRQEMRRQ</sequence>
<dbReference type="SMART" id="SM00346">
    <property type="entry name" value="HTH_ICLR"/>
    <property type="match status" value="1"/>
</dbReference>
<dbReference type="PANTHER" id="PTHR30136">
    <property type="entry name" value="HELIX-TURN-HELIX TRANSCRIPTIONAL REGULATOR, ICLR FAMILY"/>
    <property type="match status" value="1"/>
</dbReference>
<dbReference type="EMBL" id="JAMQOS010000001">
    <property type="protein sequence ID" value="MDS0280745.1"/>
    <property type="molecule type" value="Genomic_DNA"/>
</dbReference>
<dbReference type="InterPro" id="IPR011991">
    <property type="entry name" value="ArsR-like_HTH"/>
</dbReference>
<dbReference type="InterPro" id="IPR005471">
    <property type="entry name" value="Tscrpt_reg_IclR_N"/>
</dbReference>
<dbReference type="PANTHER" id="PTHR30136:SF35">
    <property type="entry name" value="HTH-TYPE TRANSCRIPTIONAL REGULATOR RV1719"/>
    <property type="match status" value="1"/>
</dbReference>
<evidence type="ECO:0000313" key="7">
    <source>
        <dbReference type="Proteomes" id="UP001268864"/>
    </source>
</evidence>
<dbReference type="Gene3D" id="1.10.10.10">
    <property type="entry name" value="Winged helix-like DNA-binding domain superfamily/Winged helix DNA-binding domain"/>
    <property type="match status" value="1"/>
</dbReference>
<dbReference type="RefSeq" id="WP_310898589.1">
    <property type="nucleotide sequence ID" value="NZ_JAMQOS010000001.1"/>
</dbReference>
<keyword evidence="7" id="KW-1185">Reference proteome</keyword>
<dbReference type="Proteomes" id="UP001268864">
    <property type="component" value="Unassembled WGS sequence"/>
</dbReference>
<evidence type="ECO:0000256" key="3">
    <source>
        <dbReference type="ARBA" id="ARBA00023163"/>
    </source>
</evidence>
<dbReference type="Pfam" id="PF09339">
    <property type="entry name" value="HTH_IclR"/>
    <property type="match status" value="1"/>
</dbReference>
<gene>
    <name evidence="6" type="ORF">NDI86_01330</name>
</gene>
<dbReference type="PROSITE" id="PS51078">
    <property type="entry name" value="ICLR_ED"/>
    <property type="match status" value="1"/>
</dbReference>
<feature type="domain" description="IclR-ED" evidence="5">
    <location>
        <begin position="69"/>
        <end position="251"/>
    </location>
</feature>
<dbReference type="CDD" id="cd00090">
    <property type="entry name" value="HTH_ARSR"/>
    <property type="match status" value="1"/>
</dbReference>
<feature type="domain" description="HTH iclR-type" evidence="4">
    <location>
        <begin position="9"/>
        <end position="68"/>
    </location>
</feature>
<dbReference type="Gene3D" id="3.30.450.40">
    <property type="match status" value="1"/>
</dbReference>
<evidence type="ECO:0000313" key="6">
    <source>
        <dbReference type="EMBL" id="MDS0280745.1"/>
    </source>
</evidence>
<keyword evidence="2" id="KW-0238">DNA-binding</keyword>
<dbReference type="Pfam" id="PF01614">
    <property type="entry name" value="IclR_C"/>
    <property type="match status" value="1"/>
</dbReference>
<accession>A0ABU2FJ06</accession>